<feature type="transmembrane region" description="Helical" evidence="1">
    <location>
        <begin position="38"/>
        <end position="58"/>
    </location>
</feature>
<dbReference type="AlphaFoldDB" id="A0A838LBU8"/>
<keyword evidence="1" id="KW-0812">Transmembrane</keyword>
<feature type="transmembrane region" description="Helical" evidence="1">
    <location>
        <begin position="6"/>
        <end position="26"/>
    </location>
</feature>
<feature type="transmembrane region" description="Helical" evidence="1">
    <location>
        <begin position="70"/>
        <end position="92"/>
    </location>
</feature>
<reference evidence="2 3" key="1">
    <citation type="submission" date="2020-07" db="EMBL/GenBank/DDBJ databases">
        <authorList>
            <person name="Sun Q."/>
        </authorList>
    </citation>
    <scope>NUCLEOTIDE SEQUENCE [LARGE SCALE GENOMIC DNA]</scope>
    <source>
        <strain evidence="2 3">CGMCC 1.13654</strain>
    </source>
</reference>
<protein>
    <submittedName>
        <fullName evidence="2">Uncharacterized protein</fullName>
    </submittedName>
</protein>
<accession>A0A838LBU8</accession>
<comment type="caution">
    <text evidence="2">The sequence shown here is derived from an EMBL/GenBank/DDBJ whole genome shotgun (WGS) entry which is preliminary data.</text>
</comment>
<dbReference type="EMBL" id="JACEIB010000027">
    <property type="protein sequence ID" value="MBA2936079.1"/>
    <property type="molecule type" value="Genomic_DNA"/>
</dbReference>
<feature type="transmembrane region" description="Helical" evidence="1">
    <location>
        <begin position="138"/>
        <end position="157"/>
    </location>
</feature>
<proteinExistence type="predicted"/>
<evidence type="ECO:0000313" key="2">
    <source>
        <dbReference type="EMBL" id="MBA2936079.1"/>
    </source>
</evidence>
<keyword evidence="1" id="KW-1133">Transmembrane helix</keyword>
<feature type="transmembrane region" description="Helical" evidence="1">
    <location>
        <begin position="104"/>
        <end position="126"/>
    </location>
</feature>
<sequence>MDAFSYLSVLLSIIIGLAITQVLQGYRAMLLARRRVKLFAPTIIWSVLILVLATQSWWSSFGLTDVRVWTFGVFGLILLQTVLLYMLAAIVLPDAGEGVIDLAVHYREHVTAFFAIMLAMLAVSVAKDLSLPHHSANPIDLAGHGVFAAISLVALRFRTEPTQLAVAIAATAFIIGYIVILFGRLTGG</sequence>
<keyword evidence="3" id="KW-1185">Reference proteome</keyword>
<dbReference type="RefSeq" id="WP_160363971.1">
    <property type="nucleotide sequence ID" value="NZ_JACEIB010000027.1"/>
</dbReference>
<name>A0A838LBU8_9SPHN</name>
<keyword evidence="1" id="KW-0472">Membrane</keyword>
<feature type="transmembrane region" description="Helical" evidence="1">
    <location>
        <begin position="164"/>
        <end position="185"/>
    </location>
</feature>
<evidence type="ECO:0000256" key="1">
    <source>
        <dbReference type="SAM" id="Phobius"/>
    </source>
</evidence>
<dbReference type="Proteomes" id="UP000570166">
    <property type="component" value="Unassembled WGS sequence"/>
</dbReference>
<organism evidence="2 3">
    <name type="scientific">Sphingomonas chungangi</name>
    <dbReference type="NCBI Taxonomy" id="2683589"/>
    <lineage>
        <taxon>Bacteria</taxon>
        <taxon>Pseudomonadati</taxon>
        <taxon>Pseudomonadota</taxon>
        <taxon>Alphaproteobacteria</taxon>
        <taxon>Sphingomonadales</taxon>
        <taxon>Sphingomonadaceae</taxon>
        <taxon>Sphingomonas</taxon>
    </lineage>
</organism>
<evidence type="ECO:0000313" key="3">
    <source>
        <dbReference type="Proteomes" id="UP000570166"/>
    </source>
</evidence>
<gene>
    <name evidence="2" type="ORF">HZF05_18510</name>
</gene>